<gene>
    <name evidence="1" type="ORF">JZO85_01220</name>
</gene>
<reference evidence="1 2" key="1">
    <citation type="submission" date="2021-03" db="EMBL/GenBank/DDBJ databases">
        <title>Enterococcal diversity collection.</title>
        <authorList>
            <person name="Gilmore M.S."/>
            <person name="Schwartzman J."/>
            <person name="Van Tyne D."/>
            <person name="Martin M."/>
            <person name="Earl A.M."/>
            <person name="Manson A.L."/>
            <person name="Straub T."/>
            <person name="Salamzade R."/>
            <person name="Saavedra J."/>
            <person name="Lebreton F."/>
            <person name="Prichula J."/>
            <person name="Schaufler K."/>
            <person name="Gaca A."/>
            <person name="Sgardioli B."/>
            <person name="Wagenaar J."/>
            <person name="Strong T."/>
        </authorList>
    </citation>
    <scope>NUCLEOTIDE SEQUENCE [LARGE SCALE GENOMIC DNA]</scope>
    <source>
        <strain evidence="1 2">MJM16</strain>
    </source>
</reference>
<accession>A0ABS3HBQ0</accession>
<dbReference type="RefSeq" id="WP_207106683.1">
    <property type="nucleotide sequence ID" value="NZ_JAFLVR010000002.1"/>
</dbReference>
<dbReference type="Proteomes" id="UP000664495">
    <property type="component" value="Unassembled WGS sequence"/>
</dbReference>
<dbReference type="EMBL" id="JAFLVR010000002">
    <property type="protein sequence ID" value="MBO0450867.1"/>
    <property type="molecule type" value="Genomic_DNA"/>
</dbReference>
<dbReference type="InterPro" id="IPR024265">
    <property type="entry name" value="DUF3788"/>
</dbReference>
<name>A0ABS3HBQ0_9ENTE</name>
<sequence>MQWYELFHEDIEPTDRQISDFISNPLWQELSEYLIQTYAVKPKRAYSGCSMGEGYWKGWNIKFKKNGKALCTAYPKQGYFVAMVSFSAKELDDANALVSMCCEYTKNKYQNAKSSKLGKSISFEVTDQNILQDIKELAALRARSTKKTNNA</sequence>
<proteinExistence type="predicted"/>
<evidence type="ECO:0000313" key="1">
    <source>
        <dbReference type="EMBL" id="MBO0450867.1"/>
    </source>
</evidence>
<comment type="caution">
    <text evidence="1">The sequence shown here is derived from an EMBL/GenBank/DDBJ whole genome shotgun (WGS) entry which is preliminary data.</text>
</comment>
<protein>
    <submittedName>
        <fullName evidence="1">DUF3788 domain-containing protein</fullName>
    </submittedName>
</protein>
<dbReference type="Pfam" id="PF12663">
    <property type="entry name" value="DUF3788"/>
    <property type="match status" value="1"/>
</dbReference>
<organism evidence="1 2">
    <name type="scientific">Candidatus Enterococcus murrayae</name>
    <dbReference type="NCBI Taxonomy" id="2815321"/>
    <lineage>
        <taxon>Bacteria</taxon>
        <taxon>Bacillati</taxon>
        <taxon>Bacillota</taxon>
        <taxon>Bacilli</taxon>
        <taxon>Lactobacillales</taxon>
        <taxon>Enterococcaceae</taxon>
        <taxon>Enterococcus</taxon>
    </lineage>
</organism>
<evidence type="ECO:0000313" key="2">
    <source>
        <dbReference type="Proteomes" id="UP000664495"/>
    </source>
</evidence>
<keyword evidence="2" id="KW-1185">Reference proteome</keyword>